<sequence>MATRADITCKNCDNTFQVFWHHFEKQLPLSCPYCSKDIDETMTEMIKNALGTTWEANYHFRKYHEERGEPLFTVNISDVFVPIEKFDFDD</sequence>
<dbReference type="AlphaFoldDB" id="A0A177KI94"/>
<gene>
    <name evidence="1" type="ORF">AWH48_12245</name>
</gene>
<dbReference type="Proteomes" id="UP000077271">
    <property type="component" value="Unassembled WGS sequence"/>
</dbReference>
<evidence type="ECO:0000313" key="1">
    <source>
        <dbReference type="EMBL" id="OAH53120.1"/>
    </source>
</evidence>
<accession>A0A177KI94</accession>
<dbReference type="OrthoDB" id="2303774at2"/>
<organism evidence="1 2">
    <name type="scientific">Domibacillus aminovorans</name>
    <dbReference type="NCBI Taxonomy" id="29332"/>
    <lineage>
        <taxon>Bacteria</taxon>
        <taxon>Bacillati</taxon>
        <taxon>Bacillota</taxon>
        <taxon>Bacilli</taxon>
        <taxon>Bacillales</taxon>
        <taxon>Bacillaceae</taxon>
        <taxon>Domibacillus</taxon>
    </lineage>
</organism>
<dbReference type="EMBL" id="LQWZ01000036">
    <property type="protein sequence ID" value="OAH53120.1"/>
    <property type="molecule type" value="Genomic_DNA"/>
</dbReference>
<protein>
    <submittedName>
        <fullName evidence="1">Uncharacterized protein</fullName>
    </submittedName>
</protein>
<reference evidence="1 2" key="1">
    <citation type="submission" date="2016-01" db="EMBL/GenBank/DDBJ databases">
        <title>Investigation of taxonomic status of Bacillus aminovorans.</title>
        <authorList>
            <person name="Verma A."/>
            <person name="Pal Y."/>
            <person name="Krishnamurthi S."/>
        </authorList>
    </citation>
    <scope>NUCLEOTIDE SEQUENCE [LARGE SCALE GENOMIC DNA]</scope>
    <source>
        <strain evidence="1 2">DSM 4337</strain>
    </source>
</reference>
<proteinExistence type="predicted"/>
<evidence type="ECO:0000313" key="2">
    <source>
        <dbReference type="Proteomes" id="UP000077271"/>
    </source>
</evidence>
<comment type="caution">
    <text evidence="1">The sequence shown here is derived from an EMBL/GenBank/DDBJ whole genome shotgun (WGS) entry which is preliminary data.</text>
</comment>
<name>A0A177KI94_9BACI</name>
<dbReference type="RefSeq" id="WP_063975514.1">
    <property type="nucleotide sequence ID" value="NZ_LQWZ01000036.1"/>
</dbReference>